<keyword evidence="2" id="KW-0723">Serine/threonine-protein kinase</keyword>
<dbReference type="SUPFAM" id="SSF56112">
    <property type="entry name" value="Protein kinase-like (PK-like)"/>
    <property type="match status" value="1"/>
</dbReference>
<dbReference type="Proteomes" id="UP000271241">
    <property type="component" value="Unassembled WGS sequence"/>
</dbReference>
<keyword evidence="6" id="KW-0067">ATP-binding</keyword>
<evidence type="ECO:0000256" key="2">
    <source>
        <dbReference type="ARBA" id="ARBA00022527"/>
    </source>
</evidence>
<comment type="catalytic activity">
    <reaction evidence="7">
        <text>L-threonyl-[protein] + ATP = O-phospho-L-threonyl-[protein] + ADP + H(+)</text>
        <dbReference type="Rhea" id="RHEA:46608"/>
        <dbReference type="Rhea" id="RHEA-COMP:11060"/>
        <dbReference type="Rhea" id="RHEA-COMP:11605"/>
        <dbReference type="ChEBI" id="CHEBI:15378"/>
        <dbReference type="ChEBI" id="CHEBI:30013"/>
        <dbReference type="ChEBI" id="CHEBI:30616"/>
        <dbReference type="ChEBI" id="CHEBI:61977"/>
        <dbReference type="ChEBI" id="CHEBI:456216"/>
        <dbReference type="EC" id="2.7.11.1"/>
    </reaction>
</comment>
<sequence>LRLTAMLNHGASGVVYEAIDENTRQRFAVKHMAAEAAPAHASKGDTPAALLPSLQHRTEATLHARCSSHPRVLSLHDAAYNTYGAYLVLDYCPDGDLFSLICDTGLRGGESEARRLFLEACQAVAHCHRSGVYHRDIKPENLLVQRDQLGRLHVYLADFGLATEHAWSAERGCGSAFYMSPENCGFGMPRRDAFSTAASDVWSLGVLLCNLASRRNPWRRADPSEPAYAYYLRDPRRALARILPVTDEVHRILRRALDPNPDTRCTLDELYESVRMCRYF</sequence>
<evidence type="ECO:0000256" key="5">
    <source>
        <dbReference type="ARBA" id="ARBA00022777"/>
    </source>
</evidence>
<proteinExistence type="predicted"/>
<evidence type="ECO:0000313" key="11">
    <source>
        <dbReference type="Proteomes" id="UP000271241"/>
    </source>
</evidence>
<feature type="non-terminal residue" evidence="10">
    <location>
        <position position="280"/>
    </location>
</feature>
<evidence type="ECO:0000256" key="8">
    <source>
        <dbReference type="ARBA" id="ARBA00048679"/>
    </source>
</evidence>
<keyword evidence="5 10" id="KW-0418">Kinase</keyword>
<dbReference type="PROSITE" id="PS50011">
    <property type="entry name" value="PROTEIN_KINASE_DOM"/>
    <property type="match status" value="1"/>
</dbReference>
<evidence type="ECO:0000259" key="9">
    <source>
        <dbReference type="PROSITE" id="PS50011"/>
    </source>
</evidence>
<reference evidence="11" key="1">
    <citation type="journal article" date="2018" name="Nat. Microbiol.">
        <title>Leveraging single-cell genomics to expand the fungal tree of life.</title>
        <authorList>
            <person name="Ahrendt S.R."/>
            <person name="Quandt C.A."/>
            <person name="Ciobanu D."/>
            <person name="Clum A."/>
            <person name="Salamov A."/>
            <person name="Andreopoulos B."/>
            <person name="Cheng J.F."/>
            <person name="Woyke T."/>
            <person name="Pelin A."/>
            <person name="Henrissat B."/>
            <person name="Reynolds N.K."/>
            <person name="Benny G.L."/>
            <person name="Smith M.E."/>
            <person name="James T.Y."/>
            <person name="Grigoriev I.V."/>
        </authorList>
    </citation>
    <scope>NUCLEOTIDE SEQUENCE [LARGE SCALE GENOMIC DNA]</scope>
    <source>
        <strain evidence="11">RSA 1356</strain>
    </source>
</reference>
<dbReference type="InterPro" id="IPR008271">
    <property type="entry name" value="Ser/Thr_kinase_AS"/>
</dbReference>
<dbReference type="OrthoDB" id="541276at2759"/>
<evidence type="ECO:0000256" key="1">
    <source>
        <dbReference type="ARBA" id="ARBA00012513"/>
    </source>
</evidence>
<feature type="non-terminal residue" evidence="10">
    <location>
        <position position="1"/>
    </location>
</feature>
<dbReference type="STRING" id="78915.A0A4P9XWJ7"/>
<dbReference type="PANTHER" id="PTHR43895">
    <property type="entry name" value="CALCIUM/CALMODULIN-DEPENDENT PROTEIN KINASE KINASE-RELATED"/>
    <property type="match status" value="1"/>
</dbReference>
<name>A0A4P9XWJ7_9FUNG</name>
<evidence type="ECO:0000313" key="10">
    <source>
        <dbReference type="EMBL" id="RKP10735.1"/>
    </source>
</evidence>
<evidence type="ECO:0000256" key="6">
    <source>
        <dbReference type="ARBA" id="ARBA00022840"/>
    </source>
</evidence>
<dbReference type="PANTHER" id="PTHR43895:SF32">
    <property type="entry name" value="SERINE_THREONINE-PROTEIN KINASE CHK1"/>
    <property type="match status" value="1"/>
</dbReference>
<evidence type="ECO:0000256" key="3">
    <source>
        <dbReference type="ARBA" id="ARBA00022679"/>
    </source>
</evidence>
<dbReference type="GO" id="GO:0005524">
    <property type="term" value="F:ATP binding"/>
    <property type="evidence" value="ECO:0007669"/>
    <property type="project" value="UniProtKB-KW"/>
</dbReference>
<protein>
    <recommendedName>
        <fullName evidence="1">non-specific serine/threonine protein kinase</fullName>
        <ecNumber evidence="1">2.7.11.1</ecNumber>
    </recommendedName>
</protein>
<dbReference type="InterPro" id="IPR000719">
    <property type="entry name" value="Prot_kinase_dom"/>
</dbReference>
<comment type="catalytic activity">
    <reaction evidence="8">
        <text>L-seryl-[protein] + ATP = O-phospho-L-seryl-[protein] + ADP + H(+)</text>
        <dbReference type="Rhea" id="RHEA:17989"/>
        <dbReference type="Rhea" id="RHEA-COMP:9863"/>
        <dbReference type="Rhea" id="RHEA-COMP:11604"/>
        <dbReference type="ChEBI" id="CHEBI:15378"/>
        <dbReference type="ChEBI" id="CHEBI:29999"/>
        <dbReference type="ChEBI" id="CHEBI:30616"/>
        <dbReference type="ChEBI" id="CHEBI:83421"/>
        <dbReference type="ChEBI" id="CHEBI:456216"/>
        <dbReference type="EC" id="2.7.11.1"/>
    </reaction>
</comment>
<dbReference type="PROSITE" id="PS00108">
    <property type="entry name" value="PROTEIN_KINASE_ST"/>
    <property type="match status" value="1"/>
</dbReference>
<dbReference type="GO" id="GO:0007165">
    <property type="term" value="P:signal transduction"/>
    <property type="evidence" value="ECO:0007669"/>
    <property type="project" value="TreeGrafter"/>
</dbReference>
<feature type="domain" description="Protein kinase" evidence="9">
    <location>
        <begin position="1"/>
        <end position="280"/>
    </location>
</feature>
<dbReference type="EMBL" id="KZ992439">
    <property type="protein sequence ID" value="RKP10735.1"/>
    <property type="molecule type" value="Genomic_DNA"/>
</dbReference>
<organism evidence="10 11">
    <name type="scientific">Thamnocephalis sphaerospora</name>
    <dbReference type="NCBI Taxonomy" id="78915"/>
    <lineage>
        <taxon>Eukaryota</taxon>
        <taxon>Fungi</taxon>
        <taxon>Fungi incertae sedis</taxon>
        <taxon>Zoopagomycota</taxon>
        <taxon>Zoopagomycotina</taxon>
        <taxon>Zoopagomycetes</taxon>
        <taxon>Zoopagales</taxon>
        <taxon>Sigmoideomycetaceae</taxon>
        <taxon>Thamnocephalis</taxon>
    </lineage>
</organism>
<keyword evidence="11" id="KW-1185">Reference proteome</keyword>
<evidence type="ECO:0000256" key="4">
    <source>
        <dbReference type="ARBA" id="ARBA00022741"/>
    </source>
</evidence>
<gene>
    <name evidence="10" type="ORF">THASP1DRAFT_5804</name>
</gene>
<dbReference type="Pfam" id="PF00069">
    <property type="entry name" value="Pkinase"/>
    <property type="match status" value="1"/>
</dbReference>
<dbReference type="Gene3D" id="1.10.510.10">
    <property type="entry name" value="Transferase(Phosphotransferase) domain 1"/>
    <property type="match status" value="1"/>
</dbReference>
<dbReference type="GO" id="GO:0004674">
    <property type="term" value="F:protein serine/threonine kinase activity"/>
    <property type="evidence" value="ECO:0007669"/>
    <property type="project" value="UniProtKB-KW"/>
</dbReference>
<accession>A0A4P9XWJ7</accession>
<evidence type="ECO:0000256" key="7">
    <source>
        <dbReference type="ARBA" id="ARBA00047899"/>
    </source>
</evidence>
<dbReference type="AlphaFoldDB" id="A0A4P9XWJ7"/>
<dbReference type="InterPro" id="IPR011009">
    <property type="entry name" value="Kinase-like_dom_sf"/>
</dbReference>
<keyword evidence="4" id="KW-0547">Nucleotide-binding</keyword>
<dbReference type="SMART" id="SM00220">
    <property type="entry name" value="S_TKc"/>
    <property type="match status" value="1"/>
</dbReference>
<keyword evidence="3" id="KW-0808">Transferase</keyword>
<dbReference type="EC" id="2.7.11.1" evidence="1"/>